<name>A0A2J5I2C2_9EURO</name>
<keyword evidence="2" id="KW-1185">Reference proteome</keyword>
<accession>A0A2J5I2C2</accession>
<gene>
    <name evidence="1" type="ORF">BDW42DRAFT_164259</name>
</gene>
<evidence type="ECO:0000313" key="1">
    <source>
        <dbReference type="EMBL" id="PLN83842.1"/>
    </source>
</evidence>
<dbReference type="AlphaFoldDB" id="A0A2J5I2C2"/>
<sequence length="85" mass="9812">MTPRVSISRSISYTTPYLRTYLCQWRVEISVRCYSIDNSFVCLCSGALSYNFLTCLYPVMIQLVLIKYPYSCLQRIWGSFDGAKG</sequence>
<protein>
    <submittedName>
        <fullName evidence="1">Uncharacterized protein</fullName>
    </submittedName>
</protein>
<proteinExistence type="predicted"/>
<dbReference type="EMBL" id="KZ559516">
    <property type="protein sequence ID" value="PLN83842.1"/>
    <property type="molecule type" value="Genomic_DNA"/>
</dbReference>
<reference evidence="2" key="1">
    <citation type="submission" date="2017-12" db="EMBL/GenBank/DDBJ databases">
        <authorList>
            <consortium name="DOE Joint Genome Institute"/>
            <person name="Mondo S.J."/>
            <person name="Kjaerbolling I."/>
            <person name="Vesth T.C."/>
            <person name="Frisvad J.C."/>
            <person name="Nybo J.L."/>
            <person name="Theobald S."/>
            <person name="Kuo A."/>
            <person name="Bowyer P."/>
            <person name="Matsuda Y."/>
            <person name="Lyhne E.K."/>
            <person name="Kogle M.E."/>
            <person name="Clum A."/>
            <person name="Lipzen A."/>
            <person name="Salamov A."/>
            <person name="Ngan C.Y."/>
            <person name="Daum C."/>
            <person name="Chiniquy J."/>
            <person name="Barry K."/>
            <person name="LaButti K."/>
            <person name="Haridas S."/>
            <person name="Simmons B.A."/>
            <person name="Magnuson J.K."/>
            <person name="Mortensen U.H."/>
            <person name="Larsen T.O."/>
            <person name="Grigoriev I.V."/>
            <person name="Baker S.E."/>
            <person name="Andersen M.R."/>
            <person name="Nordberg H.P."/>
            <person name="Cantor M.N."/>
            <person name="Hua S.X."/>
        </authorList>
    </citation>
    <scope>NUCLEOTIDE SEQUENCE [LARGE SCALE GENOMIC DNA]</scope>
    <source>
        <strain evidence="2">IBT 19404</strain>
    </source>
</reference>
<organism evidence="1 2">
    <name type="scientific">Aspergillus taichungensis</name>
    <dbReference type="NCBI Taxonomy" id="482145"/>
    <lineage>
        <taxon>Eukaryota</taxon>
        <taxon>Fungi</taxon>
        <taxon>Dikarya</taxon>
        <taxon>Ascomycota</taxon>
        <taxon>Pezizomycotina</taxon>
        <taxon>Eurotiomycetes</taxon>
        <taxon>Eurotiomycetidae</taxon>
        <taxon>Eurotiales</taxon>
        <taxon>Aspergillaceae</taxon>
        <taxon>Aspergillus</taxon>
        <taxon>Aspergillus subgen. Circumdati</taxon>
    </lineage>
</organism>
<evidence type="ECO:0000313" key="2">
    <source>
        <dbReference type="Proteomes" id="UP000235023"/>
    </source>
</evidence>
<dbReference type="Proteomes" id="UP000235023">
    <property type="component" value="Unassembled WGS sequence"/>
</dbReference>